<comment type="caution">
    <text evidence="1">The sequence shown here is derived from an EMBL/GenBank/DDBJ whole genome shotgun (WGS) entry which is preliminary data.</text>
</comment>
<accession>A0AA35LUZ2</accession>
<proteinExistence type="predicted"/>
<sequence length="103" mass="10797">MLVEEAHLPNDDAIDTVNRNIIDLGGSLGSPLPDNDTIHTVNGSIINASGCVLALEPLDRAIGSVNAEGLVDTRCALLGHRSGINGAEQGEAYVENGRWLHVS</sequence>
<protein>
    <submittedName>
        <fullName evidence="1">Uncharacterized protein</fullName>
    </submittedName>
</protein>
<reference evidence="1" key="1">
    <citation type="submission" date="2023-01" db="EMBL/GenBank/DDBJ databases">
        <authorList>
            <person name="Piombo E."/>
        </authorList>
    </citation>
    <scope>NUCLEOTIDE SEQUENCE</scope>
</reference>
<evidence type="ECO:0000313" key="2">
    <source>
        <dbReference type="Proteomes" id="UP001160390"/>
    </source>
</evidence>
<dbReference type="Proteomes" id="UP001160390">
    <property type="component" value="Unassembled WGS sequence"/>
</dbReference>
<name>A0AA35LUZ2_9HYPO</name>
<keyword evidence="2" id="KW-1185">Reference proteome</keyword>
<evidence type="ECO:0000313" key="1">
    <source>
        <dbReference type="EMBL" id="CAI6079318.1"/>
    </source>
</evidence>
<dbReference type="AlphaFoldDB" id="A0AA35LUZ2"/>
<dbReference type="EMBL" id="CABFNP030000696">
    <property type="protein sequence ID" value="CAI6079318.1"/>
    <property type="molecule type" value="Genomic_DNA"/>
</dbReference>
<organism evidence="1 2">
    <name type="scientific">Clonostachys chloroleuca</name>
    <dbReference type="NCBI Taxonomy" id="1926264"/>
    <lineage>
        <taxon>Eukaryota</taxon>
        <taxon>Fungi</taxon>
        <taxon>Dikarya</taxon>
        <taxon>Ascomycota</taxon>
        <taxon>Pezizomycotina</taxon>
        <taxon>Sordariomycetes</taxon>
        <taxon>Hypocreomycetidae</taxon>
        <taxon>Hypocreales</taxon>
        <taxon>Bionectriaceae</taxon>
        <taxon>Clonostachys</taxon>
    </lineage>
</organism>
<gene>
    <name evidence="1" type="ORF">CCHLO57077_00017908</name>
</gene>